<proteinExistence type="predicted"/>
<dbReference type="EMBL" id="JABAHZ010000010">
    <property type="protein sequence ID" value="NLR82568.1"/>
    <property type="molecule type" value="Genomic_DNA"/>
</dbReference>
<comment type="caution">
    <text evidence="2">The sequence shown here is derived from an EMBL/GenBank/DDBJ whole genome shotgun (WGS) entry which is preliminary data.</text>
</comment>
<organism evidence="2 3">
    <name type="scientific">Chitinophaga eiseniae</name>
    <dbReference type="NCBI Taxonomy" id="634771"/>
    <lineage>
        <taxon>Bacteria</taxon>
        <taxon>Pseudomonadati</taxon>
        <taxon>Bacteroidota</taxon>
        <taxon>Chitinophagia</taxon>
        <taxon>Chitinophagales</taxon>
        <taxon>Chitinophagaceae</taxon>
        <taxon>Chitinophaga</taxon>
    </lineage>
</organism>
<dbReference type="AlphaFoldDB" id="A0A847SVN1"/>
<evidence type="ECO:0000259" key="1">
    <source>
        <dbReference type="Pfam" id="PF07484"/>
    </source>
</evidence>
<keyword evidence="3" id="KW-1185">Reference proteome</keyword>
<dbReference type="Pfam" id="PF07484">
    <property type="entry name" value="Collar"/>
    <property type="match status" value="1"/>
</dbReference>
<name>A0A847SVN1_9BACT</name>
<dbReference type="Gene3D" id="3.90.1340.10">
    <property type="entry name" value="Phage tail collar domain"/>
    <property type="match status" value="1"/>
</dbReference>
<dbReference type="SUPFAM" id="SSF88874">
    <property type="entry name" value="Receptor-binding domain of short tail fibre protein gp12"/>
    <property type="match status" value="1"/>
</dbReference>
<feature type="domain" description="Phage tail collar" evidence="1">
    <location>
        <begin position="5"/>
        <end position="61"/>
    </location>
</feature>
<dbReference type="InterPro" id="IPR037053">
    <property type="entry name" value="Phage_tail_collar_dom_sf"/>
</dbReference>
<dbReference type="InterPro" id="IPR011083">
    <property type="entry name" value="Phage_tail_collar_dom"/>
</dbReference>
<protein>
    <submittedName>
        <fullName evidence="2">Phage tail protein</fullName>
    </submittedName>
</protein>
<evidence type="ECO:0000313" key="2">
    <source>
        <dbReference type="EMBL" id="NLR82568.1"/>
    </source>
</evidence>
<sequence length="187" mass="19561">MPFLGEIRIFAGNFAPAGWAFCDGSLQAISENDALFQLIGTTYGGDGDTTFALPNLQGRAPLHMNGAYAIGQVGGNEQVTLMPINVPPHAHLLKASVAIPAYGENPGTALSPGYPAITAGNTVYSTTPATAPNAGYLQPITVAEMSSDGNYMMQVQPTGGSQPKYNMQPYTAVNFIISLFGVFPSQT</sequence>
<dbReference type="RefSeq" id="WP_168742636.1">
    <property type="nucleotide sequence ID" value="NZ_JABAHZ010000010.1"/>
</dbReference>
<reference evidence="2 3" key="1">
    <citation type="submission" date="2020-04" db="EMBL/GenBank/DDBJ databases">
        <authorList>
            <person name="Yin C."/>
        </authorList>
    </citation>
    <scope>NUCLEOTIDE SEQUENCE [LARGE SCALE GENOMIC DNA]</scope>
    <source>
        <strain evidence="2 3">Ak56</strain>
    </source>
</reference>
<gene>
    <name evidence="2" type="ORF">HGH91_28380</name>
</gene>
<evidence type="ECO:0000313" key="3">
    <source>
        <dbReference type="Proteomes" id="UP000552864"/>
    </source>
</evidence>
<accession>A0A847SVN1</accession>
<dbReference type="Proteomes" id="UP000552864">
    <property type="component" value="Unassembled WGS sequence"/>
</dbReference>